<feature type="non-terminal residue" evidence="2">
    <location>
        <position position="1"/>
    </location>
</feature>
<dbReference type="Proteomes" id="UP000815325">
    <property type="component" value="Unassembled WGS sequence"/>
</dbReference>
<name>A0ABQ7H9F9_DUNSA</name>
<evidence type="ECO:0000313" key="2">
    <source>
        <dbReference type="EMBL" id="KAF5843492.1"/>
    </source>
</evidence>
<accession>A0ABQ7H9F9</accession>
<comment type="caution">
    <text evidence="2">The sequence shown here is derived from an EMBL/GenBank/DDBJ whole genome shotgun (WGS) entry which is preliminary data.</text>
</comment>
<proteinExistence type="predicted"/>
<evidence type="ECO:0000313" key="3">
    <source>
        <dbReference type="Proteomes" id="UP000815325"/>
    </source>
</evidence>
<protein>
    <submittedName>
        <fullName evidence="2">Uncharacterized protein</fullName>
    </submittedName>
</protein>
<sequence length="155" mass="14739">GPAPPARSEDEELDLTLSAMLSSIGLGPEQLQQAGAAAPQAPATAPPETAAATAAAATGAAAEGPAAAAAAAATPAGAPEPSAAAAPAPRTEGTGPSAMTSLMGVTATVEGAVSIMARSPAAATAFSMGDLLFTLAVREKEEGHEGGTVVGELLR</sequence>
<organism evidence="2 3">
    <name type="scientific">Dunaliella salina</name>
    <name type="common">Green alga</name>
    <name type="synonym">Protococcus salinus</name>
    <dbReference type="NCBI Taxonomy" id="3046"/>
    <lineage>
        <taxon>Eukaryota</taxon>
        <taxon>Viridiplantae</taxon>
        <taxon>Chlorophyta</taxon>
        <taxon>core chlorophytes</taxon>
        <taxon>Chlorophyceae</taxon>
        <taxon>CS clade</taxon>
        <taxon>Chlamydomonadales</taxon>
        <taxon>Dunaliellaceae</taxon>
        <taxon>Dunaliella</taxon>
    </lineage>
</organism>
<feature type="compositionally biased region" description="Low complexity" evidence="1">
    <location>
        <begin position="34"/>
        <end position="96"/>
    </location>
</feature>
<feature type="non-terminal residue" evidence="2">
    <location>
        <position position="155"/>
    </location>
</feature>
<feature type="region of interest" description="Disordered" evidence="1">
    <location>
        <begin position="24"/>
        <end position="98"/>
    </location>
</feature>
<evidence type="ECO:0000256" key="1">
    <source>
        <dbReference type="SAM" id="MobiDB-lite"/>
    </source>
</evidence>
<reference evidence="2" key="1">
    <citation type="submission" date="2017-08" db="EMBL/GenBank/DDBJ databases">
        <authorList>
            <person name="Polle J.E."/>
            <person name="Barry K."/>
            <person name="Cushman J."/>
            <person name="Schmutz J."/>
            <person name="Tran D."/>
            <person name="Hathwaick L.T."/>
            <person name="Yim W.C."/>
            <person name="Jenkins J."/>
            <person name="Mckie-Krisberg Z.M."/>
            <person name="Prochnik S."/>
            <person name="Lindquist E."/>
            <person name="Dockter R.B."/>
            <person name="Adam C."/>
            <person name="Molina H."/>
            <person name="Bunkerborg J."/>
            <person name="Jin E."/>
            <person name="Buchheim M."/>
            <person name="Magnuson J."/>
        </authorList>
    </citation>
    <scope>NUCLEOTIDE SEQUENCE</scope>
    <source>
        <strain evidence="2">CCAP 19/18</strain>
    </source>
</reference>
<gene>
    <name evidence="2" type="ORF">DUNSADRAFT_14408</name>
</gene>
<keyword evidence="3" id="KW-1185">Reference proteome</keyword>
<dbReference type="EMBL" id="MU069441">
    <property type="protein sequence ID" value="KAF5843492.1"/>
    <property type="molecule type" value="Genomic_DNA"/>
</dbReference>